<dbReference type="InParanoid" id="A0A165IHE3"/>
<name>A0A165IHE3_XYLHT</name>
<evidence type="ECO:0000259" key="9">
    <source>
        <dbReference type="PROSITE" id="PS51706"/>
    </source>
</evidence>
<dbReference type="PROSITE" id="PS51706">
    <property type="entry name" value="G_ENGB"/>
    <property type="match status" value="1"/>
</dbReference>
<dbReference type="Pfam" id="PF01926">
    <property type="entry name" value="MMR_HSR1"/>
    <property type="match status" value="1"/>
</dbReference>
<dbReference type="InterPro" id="IPR030393">
    <property type="entry name" value="G_ENGB_dom"/>
</dbReference>
<dbReference type="SUPFAM" id="SSF52540">
    <property type="entry name" value="P-loop containing nucleoside triphosphate hydrolases"/>
    <property type="match status" value="1"/>
</dbReference>
<keyword evidence="11" id="KW-1185">Reference proteome</keyword>
<feature type="region of interest" description="Disordered" evidence="8">
    <location>
        <begin position="36"/>
        <end position="108"/>
    </location>
</feature>
<dbReference type="STRING" id="1328760.A0A165IHE3"/>
<organism evidence="10 11">
    <name type="scientific">Xylona heveae (strain CBS 132557 / TC161)</name>
    <dbReference type="NCBI Taxonomy" id="1328760"/>
    <lineage>
        <taxon>Eukaryota</taxon>
        <taxon>Fungi</taxon>
        <taxon>Dikarya</taxon>
        <taxon>Ascomycota</taxon>
        <taxon>Pezizomycotina</taxon>
        <taxon>Xylonomycetes</taxon>
        <taxon>Xylonales</taxon>
        <taxon>Xylonaceae</taxon>
        <taxon>Xylona</taxon>
    </lineage>
</organism>
<dbReference type="HAMAP" id="MF_00321">
    <property type="entry name" value="GTPase_EngB"/>
    <property type="match status" value="1"/>
</dbReference>
<dbReference type="RefSeq" id="XP_018190456.1">
    <property type="nucleotide sequence ID" value="XM_018330786.1"/>
</dbReference>
<reference evidence="10 11" key="1">
    <citation type="journal article" date="2016" name="Fungal Biol.">
        <title>The genome of Xylona heveae provides a window into fungal endophytism.</title>
        <authorList>
            <person name="Gazis R."/>
            <person name="Kuo A."/>
            <person name="Riley R."/>
            <person name="LaButti K."/>
            <person name="Lipzen A."/>
            <person name="Lin J."/>
            <person name="Amirebrahimi M."/>
            <person name="Hesse C.N."/>
            <person name="Spatafora J.W."/>
            <person name="Henrissat B."/>
            <person name="Hainaut M."/>
            <person name="Grigoriev I.V."/>
            <person name="Hibbett D.S."/>
        </authorList>
    </citation>
    <scope>NUCLEOTIDE SEQUENCE [LARGE SCALE GENOMIC DNA]</scope>
    <source>
        <strain evidence="10 11">TC161</strain>
    </source>
</reference>
<evidence type="ECO:0000313" key="11">
    <source>
        <dbReference type="Proteomes" id="UP000076632"/>
    </source>
</evidence>
<dbReference type="GO" id="GO:0005739">
    <property type="term" value="C:mitochondrion"/>
    <property type="evidence" value="ECO:0007669"/>
    <property type="project" value="TreeGrafter"/>
</dbReference>
<dbReference type="InterPro" id="IPR006073">
    <property type="entry name" value="GTP-bd"/>
</dbReference>
<dbReference type="GO" id="GO:0005525">
    <property type="term" value="F:GTP binding"/>
    <property type="evidence" value="ECO:0007669"/>
    <property type="project" value="UniProtKB-KW"/>
</dbReference>
<dbReference type="AlphaFoldDB" id="A0A165IHE3"/>
<dbReference type="CDD" id="cd01876">
    <property type="entry name" value="YihA_EngB"/>
    <property type="match status" value="1"/>
</dbReference>
<evidence type="ECO:0000256" key="5">
    <source>
        <dbReference type="ARBA" id="ARBA00022741"/>
    </source>
</evidence>
<evidence type="ECO:0000256" key="3">
    <source>
        <dbReference type="ARBA" id="ARBA00015370"/>
    </source>
</evidence>
<evidence type="ECO:0000256" key="7">
    <source>
        <dbReference type="ARBA" id="ARBA00023134"/>
    </source>
</evidence>
<protein>
    <recommendedName>
        <fullName evidence="3">GTP-binding protein 8</fullName>
    </recommendedName>
</protein>
<feature type="domain" description="EngB-type G" evidence="9">
    <location>
        <begin position="160"/>
        <end position="359"/>
    </location>
</feature>
<dbReference type="PRINTS" id="PR00326">
    <property type="entry name" value="GTP1OBG"/>
</dbReference>
<dbReference type="GeneID" id="28895923"/>
<keyword evidence="5" id="KW-0547">Nucleotide-binding</keyword>
<evidence type="ECO:0000313" key="10">
    <source>
        <dbReference type="EMBL" id="KZF24901.1"/>
    </source>
</evidence>
<dbReference type="EMBL" id="KV407455">
    <property type="protein sequence ID" value="KZF24901.1"/>
    <property type="molecule type" value="Genomic_DNA"/>
</dbReference>
<dbReference type="OMA" id="LCYYWDT"/>
<keyword evidence="7" id="KW-0342">GTP-binding</keyword>
<comment type="similarity">
    <text evidence="2">Belongs to the TRAFAC class TrmE-Era-EngA-EngB-Septin-like GTPase superfamily. EngB GTPase family.</text>
</comment>
<feature type="compositionally biased region" description="Low complexity" evidence="8">
    <location>
        <begin position="55"/>
        <end position="89"/>
    </location>
</feature>
<dbReference type="Gene3D" id="3.40.50.300">
    <property type="entry name" value="P-loop containing nucleotide triphosphate hydrolases"/>
    <property type="match status" value="1"/>
</dbReference>
<dbReference type="PANTHER" id="PTHR46498:SF1">
    <property type="entry name" value="GTP-BINDING PROTEIN 8"/>
    <property type="match status" value="1"/>
</dbReference>
<evidence type="ECO:0000256" key="2">
    <source>
        <dbReference type="ARBA" id="ARBA00009638"/>
    </source>
</evidence>
<evidence type="ECO:0000256" key="6">
    <source>
        <dbReference type="ARBA" id="ARBA00022842"/>
    </source>
</evidence>
<dbReference type="NCBIfam" id="TIGR03598">
    <property type="entry name" value="GTPase_YsxC"/>
    <property type="match status" value="1"/>
</dbReference>
<proteinExistence type="inferred from homology"/>
<dbReference type="FunCoup" id="A0A165IHE3">
    <property type="interactions" value="235"/>
</dbReference>
<dbReference type="GO" id="GO:0046872">
    <property type="term" value="F:metal ion binding"/>
    <property type="evidence" value="ECO:0007669"/>
    <property type="project" value="UniProtKB-KW"/>
</dbReference>
<dbReference type="PANTHER" id="PTHR46498">
    <property type="entry name" value="GTP-BINDING PROTEIN 8"/>
    <property type="match status" value="1"/>
</dbReference>
<dbReference type="OrthoDB" id="391988at2759"/>
<evidence type="ECO:0000256" key="1">
    <source>
        <dbReference type="ARBA" id="ARBA00001946"/>
    </source>
</evidence>
<keyword evidence="6" id="KW-0460">Magnesium</keyword>
<dbReference type="InterPro" id="IPR027417">
    <property type="entry name" value="P-loop_NTPase"/>
</dbReference>
<evidence type="ECO:0000256" key="4">
    <source>
        <dbReference type="ARBA" id="ARBA00022723"/>
    </source>
</evidence>
<comment type="cofactor">
    <cofactor evidence="1">
        <name>Mg(2+)</name>
        <dbReference type="ChEBI" id="CHEBI:18420"/>
    </cofactor>
</comment>
<dbReference type="Proteomes" id="UP000076632">
    <property type="component" value="Unassembled WGS sequence"/>
</dbReference>
<accession>A0A165IHE3</accession>
<sequence length="372" mass="41143">MFFNSISPFVCRSCLRQQQSALQRGGSSFIHLQARRNATPAASRGSLTHIPRGASSTTSFSTISRSSSALNQPRTRSSGSRISSRSPDSAATKNPNATEEVEEKSVSTKPIKVESSMFAYHWETSEPTPSALSDADDFFTRRKPEMLWTIGTFRETPKSSAPEVAFLGRSNVGKSSLLNAILGRKLCYTSSKPGRTRTMNAISVNDGRLTVLDMPGYGKGSHEEWGKEIMKYLIGRKQLRRVFLLLDPEHGPKAGDIQLLKALRYHAIPHQIVLSKTDKLVRPRGRNLFTKVPGDRMEMLKQVFQELRKVVQPRRRDGPPALGEIIACSAEKGLEKKNSVNAKLGIDRVRYAILAATGLVGKRMAKEDLMSA</sequence>
<dbReference type="InterPro" id="IPR019987">
    <property type="entry name" value="GTP-bd_ribosome_bio_YsxC"/>
</dbReference>
<dbReference type="InterPro" id="IPR052279">
    <property type="entry name" value="EngB_GTPase"/>
</dbReference>
<keyword evidence="4" id="KW-0479">Metal-binding</keyword>
<gene>
    <name evidence="10" type="ORF">L228DRAFT_236060</name>
</gene>
<evidence type="ECO:0000256" key="8">
    <source>
        <dbReference type="SAM" id="MobiDB-lite"/>
    </source>
</evidence>